<dbReference type="SUPFAM" id="SSF51261">
    <property type="entry name" value="Duplicated hybrid motif"/>
    <property type="match status" value="1"/>
</dbReference>
<feature type="domain" description="Peptidoglycan hydrolase PcsB coiled-coil" evidence="6">
    <location>
        <begin position="109"/>
        <end position="180"/>
    </location>
</feature>
<evidence type="ECO:0000256" key="3">
    <source>
        <dbReference type="SAM" id="MobiDB-lite"/>
    </source>
</evidence>
<dbReference type="PANTHER" id="PTHR21666">
    <property type="entry name" value="PEPTIDASE-RELATED"/>
    <property type="match status" value="1"/>
</dbReference>
<dbReference type="PANTHER" id="PTHR21666:SF289">
    <property type="entry name" value="L-ALA--D-GLU ENDOPEPTIDASE"/>
    <property type="match status" value="1"/>
</dbReference>
<dbReference type="OrthoDB" id="9805799at2"/>
<dbReference type="Gene3D" id="6.10.250.3150">
    <property type="match status" value="1"/>
</dbReference>
<name>A0A089NAE7_9BACL</name>
<feature type="coiled-coil region" evidence="2">
    <location>
        <begin position="30"/>
        <end position="57"/>
    </location>
</feature>
<keyword evidence="1 4" id="KW-0732">Signal</keyword>
<sequence length="450" mass="48717">MKKIAAGLALLLLSAVMFQPSEGYASKTSITEIDKQLKALQQSAKDAKAQQEKAAAQGQEAQHYKNKTTQNLQVVLGQIELVKGEMTQISTKIDNTEKSLKTTAAELDAAQERVESRQKLIESRVRLMYTDGTVSYLDVLLSSTSFSDFLTRADSLKTIVDQDQDLLEQHKRDEATVTAKKKELEGQYALAKQLYTDLESQRSVLKDKEAEKQELIAYYDKAIDDAEDITQEQNAKLVQLASQRAALEEQKDKIKAEEAARRAAAAKAAAAKRAAEEAARKEAAAKAAAAKAAEAQTVASSSDDEAEHGGDDNSGTYASGSGPLLLPVGQARISSPYGYRIHPVTGVRKLHTGVDFAVPQGTNIHAAEAGTVIVAEWWSGYGYTVVIDHGGGMWTLYGHIREGGIKVSVGDRVERGQTIAESGATGRVTGPHLHFEVRIDGTPVDPMDYL</sequence>
<feature type="domain" description="M23ase beta-sheet core" evidence="5">
    <location>
        <begin position="350"/>
        <end position="446"/>
    </location>
</feature>
<dbReference type="RefSeq" id="WP_038699195.1">
    <property type="nucleotide sequence ID" value="NZ_CP009286.1"/>
</dbReference>
<feature type="coiled-coil region" evidence="2">
    <location>
        <begin position="230"/>
        <end position="291"/>
    </location>
</feature>
<organism evidence="7 8">
    <name type="scientific">Paenibacillus stellifer</name>
    <dbReference type="NCBI Taxonomy" id="169760"/>
    <lineage>
        <taxon>Bacteria</taxon>
        <taxon>Bacillati</taxon>
        <taxon>Bacillota</taxon>
        <taxon>Bacilli</taxon>
        <taxon>Bacillales</taxon>
        <taxon>Paenibacillaceae</taxon>
        <taxon>Paenibacillus</taxon>
    </lineage>
</organism>
<dbReference type="KEGG" id="pste:PSTEL_24730"/>
<evidence type="ECO:0000256" key="1">
    <source>
        <dbReference type="ARBA" id="ARBA00022729"/>
    </source>
</evidence>
<dbReference type="CDD" id="cd12797">
    <property type="entry name" value="M23_peptidase"/>
    <property type="match status" value="1"/>
</dbReference>
<feature type="region of interest" description="Disordered" evidence="3">
    <location>
        <begin position="295"/>
        <end position="321"/>
    </location>
</feature>
<evidence type="ECO:0000313" key="8">
    <source>
        <dbReference type="Proteomes" id="UP000029507"/>
    </source>
</evidence>
<dbReference type="Pfam" id="PF01551">
    <property type="entry name" value="Peptidase_M23"/>
    <property type="match status" value="1"/>
</dbReference>
<evidence type="ECO:0000313" key="7">
    <source>
        <dbReference type="EMBL" id="AIQ65834.1"/>
    </source>
</evidence>
<reference evidence="7 8" key="1">
    <citation type="submission" date="2014-08" db="EMBL/GenBank/DDBJ databases">
        <title>Comparative genomics of the Paenibacillus odorifer group.</title>
        <authorList>
            <person name="den Bakker H.C."/>
            <person name="Tsai Y.-C."/>
            <person name="Martin N."/>
            <person name="Korlach J."/>
            <person name="Wiedmann M."/>
        </authorList>
    </citation>
    <scope>NUCLEOTIDE SEQUENCE [LARGE SCALE GENOMIC DNA]</scope>
    <source>
        <strain evidence="7 8">DSM 14472</strain>
    </source>
</reference>
<dbReference type="HOGENOM" id="CLU_029425_4_3_9"/>
<dbReference type="Gene3D" id="2.70.70.10">
    <property type="entry name" value="Glucose Permease (Domain IIA)"/>
    <property type="match status" value="1"/>
</dbReference>
<dbReference type="InterPro" id="IPR011055">
    <property type="entry name" value="Dup_hybrid_motif"/>
</dbReference>
<evidence type="ECO:0000259" key="5">
    <source>
        <dbReference type="Pfam" id="PF01551"/>
    </source>
</evidence>
<dbReference type="EMBL" id="CP009286">
    <property type="protein sequence ID" value="AIQ65834.1"/>
    <property type="molecule type" value="Genomic_DNA"/>
</dbReference>
<feature type="coiled-coil region" evidence="2">
    <location>
        <begin position="167"/>
        <end position="201"/>
    </location>
</feature>
<feature type="chain" id="PRO_5001847749" evidence="4">
    <location>
        <begin position="26"/>
        <end position="450"/>
    </location>
</feature>
<dbReference type="GO" id="GO:0004222">
    <property type="term" value="F:metalloendopeptidase activity"/>
    <property type="evidence" value="ECO:0007669"/>
    <property type="project" value="TreeGrafter"/>
</dbReference>
<dbReference type="InterPro" id="IPR050570">
    <property type="entry name" value="Cell_wall_metabolism_enzyme"/>
</dbReference>
<evidence type="ECO:0000256" key="2">
    <source>
        <dbReference type="SAM" id="Coils"/>
    </source>
</evidence>
<dbReference type="STRING" id="169760.PSTEL_24730"/>
<dbReference type="AlphaFoldDB" id="A0A089NAE7"/>
<proteinExistence type="predicted"/>
<evidence type="ECO:0000256" key="4">
    <source>
        <dbReference type="SAM" id="SignalP"/>
    </source>
</evidence>
<dbReference type="Proteomes" id="UP000029507">
    <property type="component" value="Chromosome"/>
</dbReference>
<keyword evidence="2" id="KW-0175">Coiled coil</keyword>
<protein>
    <submittedName>
        <fullName evidence="7">Membrane protein</fullName>
    </submittedName>
</protein>
<dbReference type="InterPro" id="IPR016047">
    <property type="entry name" value="M23ase_b-sheet_dom"/>
</dbReference>
<evidence type="ECO:0000259" key="6">
    <source>
        <dbReference type="Pfam" id="PF24568"/>
    </source>
</evidence>
<accession>A0A089NAE7</accession>
<dbReference type="Pfam" id="PF24568">
    <property type="entry name" value="CC_PcsB"/>
    <property type="match status" value="1"/>
</dbReference>
<dbReference type="InterPro" id="IPR057309">
    <property type="entry name" value="PcsB_CC"/>
</dbReference>
<keyword evidence="8" id="KW-1185">Reference proteome</keyword>
<feature type="signal peptide" evidence="4">
    <location>
        <begin position="1"/>
        <end position="25"/>
    </location>
</feature>
<gene>
    <name evidence="7" type="ORF">PSTEL_24730</name>
</gene>